<dbReference type="Gene3D" id="1.10.4160.10">
    <property type="entry name" value="Hydantoin permease"/>
    <property type="match status" value="1"/>
</dbReference>
<dbReference type="GO" id="GO:0005886">
    <property type="term" value="C:plasma membrane"/>
    <property type="evidence" value="ECO:0007669"/>
    <property type="project" value="TreeGrafter"/>
</dbReference>
<sequence length="476" mass="50691">MGEKVESKVEVRGIDYIPESERNSKPSNAFFVLGGAQLCFSVMIIGALPILFGLGWWDSFSALTIGLLIGSFLIAPLGLLGQKTGTNGPVSSGAHFGTKGRVIGALLTIFASFGFYTLTVLTGAQSLVYSGHRLFGWPEGNGILVIGALIISLITSVVAVYGHSLVIAIEKVGSWIIGTVLILSIIVFLPQFDASYQGGDYLLGGYWPTWLLAVSTAISIPVSCSPFINDYTRYIPGKTRARSIMWGCGGGMLLGCWISMNTAAYLTSTFTNLETPFVQGIIEQSPAWFVPGFILVGLIGSLLQGSFALYGAGLGLETLGLGLNRIITTVIISVTGTLLVCLIIFVYDLTDIINAFVTIIIAAISPWLTINLVGYYLLGGHYSPLQLHESKGGLYWYSNGFNLPAVASWVVAVVTGLLFTNTSVFVGPLVNLVGGVDISFVSSAIVGAALFFLLVKKSTSKGNEMNRTEQSIEETI</sequence>
<dbReference type="GO" id="GO:0022857">
    <property type="term" value="F:transmembrane transporter activity"/>
    <property type="evidence" value="ECO:0007669"/>
    <property type="project" value="InterPro"/>
</dbReference>
<feature type="transmembrane region" description="Helical" evidence="8">
    <location>
        <begin position="210"/>
        <end position="232"/>
    </location>
</feature>
<dbReference type="OrthoDB" id="9809167at2"/>
<keyword evidence="6 7" id="KW-0472">Membrane</keyword>
<reference evidence="9 10" key="1">
    <citation type="submission" date="2018-12" db="EMBL/GenBank/DDBJ databases">
        <title>Bacillus chawlae sp. nov., Bacillus glennii sp. nov., and Bacillus saganii sp. nov. Isolated from the Vehicle Assembly Building at Kennedy Space Center where the Viking Spacecraft were Assembled.</title>
        <authorList>
            <person name="Seuylemezian A."/>
            <person name="Vaishampayan P."/>
        </authorList>
    </citation>
    <scope>NUCLEOTIDE SEQUENCE [LARGE SCALE GENOMIC DNA]</scope>
    <source>
        <strain evidence="9 10">L5</strain>
    </source>
</reference>
<accession>A0A3S0U4Y6</accession>
<gene>
    <name evidence="9" type="ORF">ELQ35_07335</name>
</gene>
<evidence type="ECO:0000256" key="6">
    <source>
        <dbReference type="ARBA" id="ARBA00023136"/>
    </source>
</evidence>
<feature type="transmembrane region" description="Helical" evidence="8">
    <location>
        <begin position="287"/>
        <end position="314"/>
    </location>
</feature>
<protein>
    <submittedName>
        <fullName evidence="9">Nitrate reductase</fullName>
    </submittedName>
</protein>
<name>A0A3S0U4Y6_9BACI</name>
<evidence type="ECO:0000256" key="2">
    <source>
        <dbReference type="ARBA" id="ARBA00008974"/>
    </source>
</evidence>
<dbReference type="Proteomes" id="UP000267430">
    <property type="component" value="Unassembled WGS sequence"/>
</dbReference>
<dbReference type="PANTHER" id="PTHR31806:SF1">
    <property type="entry name" value="PURINE-CYTOSINE PERMEASE FCY2-RELATED"/>
    <property type="match status" value="1"/>
</dbReference>
<feature type="transmembrane region" description="Helical" evidence="8">
    <location>
        <begin position="399"/>
        <end position="420"/>
    </location>
</feature>
<comment type="subcellular location">
    <subcellularLocation>
        <location evidence="1">Membrane</location>
        <topology evidence="1">Multi-pass membrane protein</topology>
    </subcellularLocation>
</comment>
<proteinExistence type="inferred from homology"/>
<evidence type="ECO:0000256" key="7">
    <source>
        <dbReference type="PIRNR" id="PIRNR002744"/>
    </source>
</evidence>
<feature type="transmembrane region" description="Helical" evidence="8">
    <location>
        <begin position="432"/>
        <end position="455"/>
    </location>
</feature>
<evidence type="ECO:0000256" key="5">
    <source>
        <dbReference type="ARBA" id="ARBA00022989"/>
    </source>
</evidence>
<feature type="transmembrane region" description="Helical" evidence="8">
    <location>
        <begin position="244"/>
        <end position="267"/>
    </location>
</feature>
<feature type="transmembrane region" description="Helical" evidence="8">
    <location>
        <begin position="60"/>
        <end position="81"/>
    </location>
</feature>
<feature type="transmembrane region" description="Helical" evidence="8">
    <location>
        <begin position="172"/>
        <end position="190"/>
    </location>
</feature>
<feature type="transmembrane region" description="Helical" evidence="8">
    <location>
        <begin position="30"/>
        <end position="54"/>
    </location>
</feature>
<evidence type="ECO:0000256" key="8">
    <source>
        <dbReference type="SAM" id="Phobius"/>
    </source>
</evidence>
<keyword evidence="10" id="KW-1185">Reference proteome</keyword>
<feature type="transmembrane region" description="Helical" evidence="8">
    <location>
        <begin position="326"/>
        <end position="347"/>
    </location>
</feature>
<dbReference type="Pfam" id="PF02133">
    <property type="entry name" value="Transp_cyt_pur"/>
    <property type="match status" value="1"/>
</dbReference>
<comment type="similarity">
    <text evidence="2 7">Belongs to the purine-cytosine permease (2.A.39) family.</text>
</comment>
<comment type="caution">
    <text evidence="9">The sequence shown here is derived from an EMBL/GenBank/DDBJ whole genome shotgun (WGS) entry which is preliminary data.</text>
</comment>
<feature type="transmembrane region" description="Helical" evidence="8">
    <location>
        <begin position="142"/>
        <end position="160"/>
    </location>
</feature>
<evidence type="ECO:0000256" key="4">
    <source>
        <dbReference type="ARBA" id="ARBA00022692"/>
    </source>
</evidence>
<evidence type="ECO:0000256" key="3">
    <source>
        <dbReference type="ARBA" id="ARBA00022448"/>
    </source>
</evidence>
<keyword evidence="3 7" id="KW-0813">Transport</keyword>
<dbReference type="PIRSF" id="PIRSF002744">
    <property type="entry name" value="Pur-cyt_permease"/>
    <property type="match status" value="1"/>
</dbReference>
<dbReference type="InterPro" id="IPR026030">
    <property type="entry name" value="Pur-cyt_permease_Fcy2/21/22"/>
</dbReference>
<evidence type="ECO:0000313" key="10">
    <source>
        <dbReference type="Proteomes" id="UP000267430"/>
    </source>
</evidence>
<feature type="transmembrane region" description="Helical" evidence="8">
    <location>
        <begin position="353"/>
        <end position="378"/>
    </location>
</feature>
<organism evidence="9 10">
    <name type="scientific">Peribacillus cavernae</name>
    <dbReference type="NCBI Taxonomy" id="1674310"/>
    <lineage>
        <taxon>Bacteria</taxon>
        <taxon>Bacillati</taxon>
        <taxon>Bacillota</taxon>
        <taxon>Bacilli</taxon>
        <taxon>Bacillales</taxon>
        <taxon>Bacillaceae</taxon>
        <taxon>Peribacillus</taxon>
    </lineage>
</organism>
<evidence type="ECO:0000256" key="1">
    <source>
        <dbReference type="ARBA" id="ARBA00004141"/>
    </source>
</evidence>
<dbReference type="RefSeq" id="WP_126864174.1">
    <property type="nucleotide sequence ID" value="NZ_JAUSTX010000001.1"/>
</dbReference>
<keyword evidence="4 8" id="KW-0812">Transmembrane</keyword>
<feature type="transmembrane region" description="Helical" evidence="8">
    <location>
        <begin position="102"/>
        <end position="122"/>
    </location>
</feature>
<keyword evidence="5 8" id="KW-1133">Transmembrane helix</keyword>
<dbReference type="AlphaFoldDB" id="A0A3S0U4Y6"/>
<evidence type="ECO:0000313" key="9">
    <source>
        <dbReference type="EMBL" id="RUQ30152.1"/>
    </source>
</evidence>
<dbReference type="InterPro" id="IPR001248">
    <property type="entry name" value="Pur-cyt_permease"/>
</dbReference>
<dbReference type="EMBL" id="RYZZ01000007">
    <property type="protein sequence ID" value="RUQ30152.1"/>
    <property type="molecule type" value="Genomic_DNA"/>
</dbReference>
<dbReference type="PANTHER" id="PTHR31806">
    <property type="entry name" value="PURINE-CYTOSINE PERMEASE FCY2-RELATED"/>
    <property type="match status" value="1"/>
</dbReference>